<name>A0ABN8PJP2_9CNID</name>
<evidence type="ECO:0000313" key="1">
    <source>
        <dbReference type="EMBL" id="CAH3143033.1"/>
    </source>
</evidence>
<accession>A0ABN8PJP2</accession>
<proteinExistence type="predicted"/>
<dbReference type="EMBL" id="CALNXK010000070">
    <property type="protein sequence ID" value="CAH3143033.1"/>
    <property type="molecule type" value="Genomic_DNA"/>
</dbReference>
<comment type="caution">
    <text evidence="1">The sequence shown here is derived from an EMBL/GenBank/DDBJ whole genome shotgun (WGS) entry which is preliminary data.</text>
</comment>
<protein>
    <submittedName>
        <fullName evidence="1">Uncharacterized protein</fullName>
    </submittedName>
</protein>
<dbReference type="Proteomes" id="UP001159405">
    <property type="component" value="Unassembled WGS sequence"/>
</dbReference>
<gene>
    <name evidence="1" type="ORF">PLOB_00043191</name>
</gene>
<keyword evidence="2" id="KW-1185">Reference proteome</keyword>
<reference evidence="1 2" key="1">
    <citation type="submission" date="2022-05" db="EMBL/GenBank/DDBJ databases">
        <authorList>
            <consortium name="Genoscope - CEA"/>
            <person name="William W."/>
        </authorList>
    </citation>
    <scope>NUCLEOTIDE SEQUENCE [LARGE SCALE GENOMIC DNA]</scope>
</reference>
<evidence type="ECO:0000313" key="2">
    <source>
        <dbReference type="Proteomes" id="UP001159405"/>
    </source>
</evidence>
<organism evidence="1 2">
    <name type="scientific">Porites lobata</name>
    <dbReference type="NCBI Taxonomy" id="104759"/>
    <lineage>
        <taxon>Eukaryota</taxon>
        <taxon>Metazoa</taxon>
        <taxon>Cnidaria</taxon>
        <taxon>Anthozoa</taxon>
        <taxon>Hexacorallia</taxon>
        <taxon>Scleractinia</taxon>
        <taxon>Fungiina</taxon>
        <taxon>Poritidae</taxon>
        <taxon>Porites</taxon>
    </lineage>
</organism>
<sequence length="206" mass="23303">MLEGQGWILIAQVSNADNTKHWSHLSWWFFKNKDNEGKALDPSTNKDMISPAFWLVSGNELMITRSDDPHTTLLQTTDDCLGGQTLRNKISTGNFKKYFKYKCKSICNVTYGGMYNDTKGLGQANSNECSQIGFYCFKYLYTTNFDPNMAMMMIGAGGADICSEADHGIGIKRGIPGDQYYKWKMDFGDIANEWPTTGYSLNLWVR</sequence>